<dbReference type="SFLD" id="SFLDS00029">
    <property type="entry name" value="Radical_SAM"/>
    <property type="match status" value="1"/>
</dbReference>
<dbReference type="InterPro" id="IPR007197">
    <property type="entry name" value="rSAM"/>
</dbReference>
<dbReference type="eggNOG" id="COG1180">
    <property type="taxonomic scope" value="Bacteria"/>
</dbReference>
<dbReference type="Gene3D" id="3.30.70.20">
    <property type="match status" value="1"/>
</dbReference>
<dbReference type="RefSeq" id="WP_037974924.1">
    <property type="nucleotide sequence ID" value="NZ_JAWRIX010000035.1"/>
</dbReference>
<dbReference type="PROSITE" id="PS00198">
    <property type="entry name" value="4FE4S_FER_1"/>
    <property type="match status" value="1"/>
</dbReference>
<dbReference type="Pfam" id="PF00037">
    <property type="entry name" value="Fer4"/>
    <property type="match status" value="1"/>
</dbReference>
<evidence type="ECO:0000259" key="8">
    <source>
        <dbReference type="PROSITE" id="PS51918"/>
    </source>
</evidence>
<feature type="domain" description="Radical SAM core" evidence="8">
    <location>
        <begin position="20"/>
        <end position="300"/>
    </location>
</feature>
<evidence type="ECO:0000313" key="9">
    <source>
        <dbReference type="EMBL" id="KEJ92914.1"/>
    </source>
</evidence>
<organism evidence="9 10">
    <name type="scientific">Synergistes jonesii</name>
    <dbReference type="NCBI Taxonomy" id="2754"/>
    <lineage>
        <taxon>Bacteria</taxon>
        <taxon>Thermotogati</taxon>
        <taxon>Synergistota</taxon>
        <taxon>Synergistia</taxon>
        <taxon>Synergistales</taxon>
        <taxon>Synergistaceae</taxon>
        <taxon>Synergistes</taxon>
    </lineage>
</organism>
<evidence type="ECO:0000256" key="1">
    <source>
        <dbReference type="ARBA" id="ARBA00001966"/>
    </source>
</evidence>
<dbReference type="SFLD" id="SFLDG01066">
    <property type="entry name" value="organic_radical-activating_enz"/>
    <property type="match status" value="1"/>
</dbReference>
<dbReference type="STRING" id="2754.EH55_00475"/>
<dbReference type="PANTHER" id="PTHR30352:SF4">
    <property type="entry name" value="PYRUVATE FORMATE-LYASE 2-ACTIVATING ENZYME"/>
    <property type="match status" value="1"/>
</dbReference>
<dbReference type="SFLD" id="SFLDG01118">
    <property type="entry name" value="activating_enzymes__group_2"/>
    <property type="match status" value="1"/>
</dbReference>
<dbReference type="InterPro" id="IPR012839">
    <property type="entry name" value="Organic_radical_activase"/>
</dbReference>
<dbReference type="GO" id="GO:0051539">
    <property type="term" value="F:4 iron, 4 sulfur cluster binding"/>
    <property type="evidence" value="ECO:0007669"/>
    <property type="project" value="UniProtKB-KW"/>
</dbReference>
<dbReference type="Gene3D" id="3.20.20.70">
    <property type="entry name" value="Aldolase class I"/>
    <property type="match status" value="1"/>
</dbReference>
<dbReference type="PROSITE" id="PS51918">
    <property type="entry name" value="RADICAL_SAM"/>
    <property type="match status" value="1"/>
</dbReference>
<dbReference type="PROSITE" id="PS51379">
    <property type="entry name" value="4FE4S_FER_2"/>
    <property type="match status" value="2"/>
</dbReference>
<comment type="caution">
    <text evidence="9">The sequence shown here is derived from an EMBL/GenBank/DDBJ whole genome shotgun (WGS) entry which is preliminary data.</text>
</comment>
<dbReference type="NCBIfam" id="TIGR02494">
    <property type="entry name" value="PFLE_PFLC"/>
    <property type="match status" value="1"/>
</dbReference>
<evidence type="ECO:0000256" key="6">
    <source>
        <dbReference type="ARBA" id="ARBA00023014"/>
    </source>
</evidence>
<dbReference type="EMBL" id="JMKI01000012">
    <property type="protein sequence ID" value="KEJ92914.1"/>
    <property type="molecule type" value="Genomic_DNA"/>
</dbReference>
<dbReference type="InterPro" id="IPR058240">
    <property type="entry name" value="rSAM_sf"/>
</dbReference>
<gene>
    <name evidence="9" type="ORF">EH55_00475</name>
</gene>
<evidence type="ECO:0000313" key="10">
    <source>
        <dbReference type="Proteomes" id="UP000027665"/>
    </source>
</evidence>
<dbReference type="PANTHER" id="PTHR30352">
    <property type="entry name" value="PYRUVATE FORMATE-LYASE-ACTIVATING ENZYME"/>
    <property type="match status" value="1"/>
</dbReference>
<dbReference type="InterPro" id="IPR040074">
    <property type="entry name" value="BssD/PflA/YjjW"/>
</dbReference>
<protein>
    <recommendedName>
        <fullName evidence="11">Glycyl radical-activating protein</fullName>
    </recommendedName>
</protein>
<dbReference type="SUPFAM" id="SSF102114">
    <property type="entry name" value="Radical SAM enzymes"/>
    <property type="match status" value="1"/>
</dbReference>
<dbReference type="Pfam" id="PF04055">
    <property type="entry name" value="Radical_SAM"/>
    <property type="match status" value="1"/>
</dbReference>
<dbReference type="InterPro" id="IPR017900">
    <property type="entry name" value="4Fe4S_Fe_S_CS"/>
</dbReference>
<dbReference type="InterPro" id="IPR034457">
    <property type="entry name" value="Organic_radical-activating"/>
</dbReference>
<keyword evidence="5" id="KW-0408">Iron</keyword>
<accession>A0A073ISX9</accession>
<evidence type="ECO:0000256" key="5">
    <source>
        <dbReference type="ARBA" id="ARBA00023004"/>
    </source>
</evidence>
<dbReference type="Proteomes" id="UP000027665">
    <property type="component" value="Unassembled WGS sequence"/>
</dbReference>
<sequence length="313" mass="35079">MESPHKTSGTVLRFERSSIYDGDGLRTVLFLKGCPLRCLWCSTPESQKFEPERGMTQEKCTLCGRCVKACPNGALSIEGGRIKTDRERCAGRFECLKACPSGAITRYGVKMSAEEAVREIAKDELFFFHSGGGLTVSGGEPLSQPEFLKEVLAGCRERGIECAIESSFCAPWEEIEPILPYISLLHTDIKQIDPEKHKKLTGVGNAQILDNIKRADRSPYKFGIVIRTPLIPGINDEDEDFIKLAGYVSGLQKLRFMEFLAYHRLGTETYKRLEREYELDEIQPPEAQFMREKALLFKKAAGVTVKINGVTVE</sequence>
<keyword evidence="4" id="KW-0479">Metal-binding</keyword>
<reference evidence="9 10" key="1">
    <citation type="submission" date="2014-04" db="EMBL/GenBank/DDBJ databases">
        <title>Draft Genome Sequence of Synergistes jonesii.</title>
        <authorList>
            <person name="Coil D.A."/>
            <person name="Eisen J.A."/>
            <person name="Holland-Moritz H.E."/>
        </authorList>
    </citation>
    <scope>NUCLEOTIDE SEQUENCE [LARGE SCALE GENOMIC DNA]</scope>
    <source>
        <strain evidence="9 10">78-1</strain>
    </source>
</reference>
<dbReference type="PATRIC" id="fig|2754.20.peg.2146"/>
<dbReference type="GO" id="GO:0046872">
    <property type="term" value="F:metal ion binding"/>
    <property type="evidence" value="ECO:0007669"/>
    <property type="project" value="UniProtKB-KW"/>
</dbReference>
<dbReference type="SUPFAM" id="SSF54862">
    <property type="entry name" value="4Fe-4S ferredoxins"/>
    <property type="match status" value="1"/>
</dbReference>
<name>A0A073ISX9_9BACT</name>
<dbReference type="AlphaFoldDB" id="A0A073ISX9"/>
<dbReference type="OrthoDB" id="9782387at2"/>
<feature type="domain" description="4Fe-4S ferredoxin-type" evidence="7">
    <location>
        <begin position="81"/>
        <end position="109"/>
    </location>
</feature>
<keyword evidence="6" id="KW-0411">Iron-sulfur</keyword>
<dbReference type="GeneID" id="90983027"/>
<evidence type="ECO:0000256" key="4">
    <source>
        <dbReference type="ARBA" id="ARBA00022723"/>
    </source>
</evidence>
<evidence type="ECO:0000259" key="7">
    <source>
        <dbReference type="PROSITE" id="PS51379"/>
    </source>
</evidence>
<keyword evidence="3" id="KW-0949">S-adenosyl-L-methionine</keyword>
<proteinExistence type="predicted"/>
<dbReference type="PIRSF" id="PIRSF000371">
    <property type="entry name" value="PFL_act_enz"/>
    <property type="match status" value="1"/>
</dbReference>
<comment type="cofactor">
    <cofactor evidence="1">
        <name>[4Fe-4S] cluster</name>
        <dbReference type="ChEBI" id="CHEBI:49883"/>
    </cofactor>
</comment>
<keyword evidence="10" id="KW-1185">Reference proteome</keyword>
<keyword evidence="2" id="KW-0004">4Fe-4S</keyword>
<evidence type="ECO:0008006" key="11">
    <source>
        <dbReference type="Google" id="ProtNLM"/>
    </source>
</evidence>
<evidence type="ECO:0000256" key="2">
    <source>
        <dbReference type="ARBA" id="ARBA00022485"/>
    </source>
</evidence>
<dbReference type="InterPro" id="IPR017896">
    <property type="entry name" value="4Fe4S_Fe-S-bd"/>
</dbReference>
<dbReference type="InterPro" id="IPR013785">
    <property type="entry name" value="Aldolase_TIM"/>
</dbReference>
<evidence type="ECO:0000256" key="3">
    <source>
        <dbReference type="ARBA" id="ARBA00022691"/>
    </source>
</evidence>
<feature type="domain" description="4Fe-4S ferredoxin-type" evidence="7">
    <location>
        <begin position="51"/>
        <end position="80"/>
    </location>
</feature>
<dbReference type="GO" id="GO:0016491">
    <property type="term" value="F:oxidoreductase activity"/>
    <property type="evidence" value="ECO:0007669"/>
    <property type="project" value="InterPro"/>
</dbReference>